<dbReference type="GO" id="GO:0006351">
    <property type="term" value="P:DNA-templated transcription"/>
    <property type="evidence" value="ECO:0007669"/>
    <property type="project" value="InterPro"/>
</dbReference>
<feature type="compositionally biased region" description="Polar residues" evidence="6">
    <location>
        <begin position="90"/>
        <end position="100"/>
    </location>
</feature>
<comment type="subcellular location">
    <subcellularLocation>
        <location evidence="1">Nucleus</location>
    </subcellularLocation>
</comment>
<dbReference type="PANTHER" id="PTHR47338:SF29">
    <property type="entry name" value="ZN(2)-C6 FUNGAL-TYPE DOMAIN-CONTAINING PROTEIN"/>
    <property type="match status" value="1"/>
</dbReference>
<name>A0A067MC91_BOTB1</name>
<dbReference type="GO" id="GO:0008270">
    <property type="term" value="F:zinc ion binding"/>
    <property type="evidence" value="ECO:0007669"/>
    <property type="project" value="InterPro"/>
</dbReference>
<evidence type="ECO:0000256" key="3">
    <source>
        <dbReference type="ARBA" id="ARBA00023015"/>
    </source>
</evidence>
<evidence type="ECO:0000256" key="6">
    <source>
        <dbReference type="SAM" id="MobiDB-lite"/>
    </source>
</evidence>
<evidence type="ECO:0000256" key="2">
    <source>
        <dbReference type="ARBA" id="ARBA00022723"/>
    </source>
</evidence>
<organism evidence="8 9">
    <name type="scientific">Botryobasidium botryosum (strain FD-172 SS1)</name>
    <dbReference type="NCBI Taxonomy" id="930990"/>
    <lineage>
        <taxon>Eukaryota</taxon>
        <taxon>Fungi</taxon>
        <taxon>Dikarya</taxon>
        <taxon>Basidiomycota</taxon>
        <taxon>Agaricomycotina</taxon>
        <taxon>Agaricomycetes</taxon>
        <taxon>Cantharellales</taxon>
        <taxon>Botryobasidiaceae</taxon>
        <taxon>Botryobasidium</taxon>
    </lineage>
</organism>
<dbReference type="InterPro" id="IPR001138">
    <property type="entry name" value="Zn2Cys6_DnaBD"/>
</dbReference>
<dbReference type="Gene3D" id="4.10.240.10">
    <property type="entry name" value="Zn(2)-C6 fungal-type DNA-binding domain"/>
    <property type="match status" value="1"/>
</dbReference>
<keyword evidence="5" id="KW-0539">Nucleus</keyword>
<sequence>MESILVLNDLIPSSPPTKKRVKKGDACTACHTKKRRCNAAKPMCSMCVYDNEPKCVYTILKVKPRTLILQEKINQLEAQISLLQSSSQLDTRSTKGTSPQPVVISVTPPSSNQGSIIAKRAKPLLPRAFQLEINISSNDWCATGKPPPANIITILIGLFTKQEHHHTHDLRPPDFYASLYDPNPDTGLHPALRNTIFLLACGYYPDPFKHLEAMFLRRTMHYMNQSLALADRLLDYLEACTLLAVYYIYKGWLIKGVCHAAAAMSFAAACGLHVLRPPEWHPTHSASLLPPPRSRTEIARRVRVWWMIFTLNRLAGSINSPESDLDDHKIETVWHLPSDLDCCEDSHLASISSLLVRDSKATHVYDDTANVVRCKCVALTGRAARIGIKAASTPKDDQEFWDEFDILDKAIRRIASTLPSMFEEPRFEDGAPHTVSRSGKTNRFIIVPHLFICDAAIVLHAKLMHSGNAASRDACIEACRLAIPVVRQIFEQDMRCSPPAYLTIIWTRMFRVFGLEYNRLQESGDVRGARVVLSELEILSKAIKQRASYFGLTGALIADLKAEFPTIQNELGLF</sequence>
<keyword evidence="4" id="KW-0804">Transcription</keyword>
<dbReference type="AlphaFoldDB" id="A0A067MC91"/>
<dbReference type="SUPFAM" id="SSF57701">
    <property type="entry name" value="Zn2/Cys6 DNA-binding domain"/>
    <property type="match status" value="1"/>
</dbReference>
<proteinExistence type="predicted"/>
<gene>
    <name evidence="8" type="ORF">BOTBODRAFT_36913</name>
</gene>
<dbReference type="GO" id="GO:0003677">
    <property type="term" value="F:DNA binding"/>
    <property type="evidence" value="ECO:0007669"/>
    <property type="project" value="InterPro"/>
</dbReference>
<dbReference type="Pfam" id="PF00172">
    <property type="entry name" value="Zn_clus"/>
    <property type="match status" value="1"/>
</dbReference>
<dbReference type="InterPro" id="IPR036864">
    <property type="entry name" value="Zn2-C6_fun-type_DNA-bd_sf"/>
</dbReference>
<dbReference type="GO" id="GO:0000981">
    <property type="term" value="F:DNA-binding transcription factor activity, RNA polymerase II-specific"/>
    <property type="evidence" value="ECO:0007669"/>
    <property type="project" value="InterPro"/>
</dbReference>
<evidence type="ECO:0000256" key="4">
    <source>
        <dbReference type="ARBA" id="ARBA00023163"/>
    </source>
</evidence>
<dbReference type="GO" id="GO:0005634">
    <property type="term" value="C:nucleus"/>
    <property type="evidence" value="ECO:0007669"/>
    <property type="project" value="UniProtKB-SubCell"/>
</dbReference>
<dbReference type="HOGENOM" id="CLU_022337_0_0_1"/>
<dbReference type="Pfam" id="PF04082">
    <property type="entry name" value="Fungal_trans"/>
    <property type="match status" value="1"/>
</dbReference>
<keyword evidence="9" id="KW-1185">Reference proteome</keyword>
<feature type="region of interest" description="Disordered" evidence="6">
    <location>
        <begin position="87"/>
        <end position="108"/>
    </location>
</feature>
<dbReference type="InterPro" id="IPR050815">
    <property type="entry name" value="TF_fung"/>
</dbReference>
<evidence type="ECO:0000259" key="7">
    <source>
        <dbReference type="PROSITE" id="PS50048"/>
    </source>
</evidence>
<dbReference type="CDD" id="cd00067">
    <property type="entry name" value="GAL4"/>
    <property type="match status" value="1"/>
</dbReference>
<dbReference type="EMBL" id="KL198077">
    <property type="protein sequence ID" value="KDQ09507.1"/>
    <property type="molecule type" value="Genomic_DNA"/>
</dbReference>
<dbReference type="CDD" id="cd12148">
    <property type="entry name" value="fungal_TF_MHR"/>
    <property type="match status" value="1"/>
</dbReference>
<accession>A0A067MC91</accession>
<keyword evidence="2" id="KW-0479">Metal-binding</keyword>
<dbReference type="PROSITE" id="PS50048">
    <property type="entry name" value="ZN2_CY6_FUNGAL_2"/>
    <property type="match status" value="1"/>
</dbReference>
<evidence type="ECO:0000256" key="5">
    <source>
        <dbReference type="ARBA" id="ARBA00023242"/>
    </source>
</evidence>
<dbReference type="PANTHER" id="PTHR47338">
    <property type="entry name" value="ZN(II)2CYS6 TRANSCRIPTION FACTOR (EUROFUNG)-RELATED"/>
    <property type="match status" value="1"/>
</dbReference>
<protein>
    <recommendedName>
        <fullName evidence="7">Zn(2)-C6 fungal-type domain-containing protein</fullName>
    </recommendedName>
</protein>
<feature type="domain" description="Zn(2)-C6 fungal-type" evidence="7">
    <location>
        <begin position="26"/>
        <end position="57"/>
    </location>
</feature>
<dbReference type="STRING" id="930990.A0A067MC91"/>
<dbReference type="OrthoDB" id="39175at2759"/>
<dbReference type="InterPro" id="IPR007219">
    <property type="entry name" value="XnlR_reg_dom"/>
</dbReference>
<dbReference type="Proteomes" id="UP000027195">
    <property type="component" value="Unassembled WGS sequence"/>
</dbReference>
<evidence type="ECO:0000313" key="9">
    <source>
        <dbReference type="Proteomes" id="UP000027195"/>
    </source>
</evidence>
<dbReference type="InParanoid" id="A0A067MC91"/>
<dbReference type="PROSITE" id="PS00463">
    <property type="entry name" value="ZN2_CY6_FUNGAL_1"/>
    <property type="match status" value="1"/>
</dbReference>
<reference evidence="9" key="1">
    <citation type="journal article" date="2014" name="Proc. Natl. Acad. Sci. U.S.A.">
        <title>Extensive sampling of basidiomycete genomes demonstrates inadequacy of the white-rot/brown-rot paradigm for wood decay fungi.</title>
        <authorList>
            <person name="Riley R."/>
            <person name="Salamov A.A."/>
            <person name="Brown D.W."/>
            <person name="Nagy L.G."/>
            <person name="Floudas D."/>
            <person name="Held B.W."/>
            <person name="Levasseur A."/>
            <person name="Lombard V."/>
            <person name="Morin E."/>
            <person name="Otillar R."/>
            <person name="Lindquist E.A."/>
            <person name="Sun H."/>
            <person name="LaButti K.M."/>
            <person name="Schmutz J."/>
            <person name="Jabbour D."/>
            <person name="Luo H."/>
            <person name="Baker S.E."/>
            <person name="Pisabarro A.G."/>
            <person name="Walton J.D."/>
            <person name="Blanchette R.A."/>
            <person name="Henrissat B."/>
            <person name="Martin F."/>
            <person name="Cullen D."/>
            <person name="Hibbett D.S."/>
            <person name="Grigoriev I.V."/>
        </authorList>
    </citation>
    <scope>NUCLEOTIDE SEQUENCE [LARGE SCALE GENOMIC DNA]</scope>
    <source>
        <strain evidence="9">FD-172 SS1</strain>
    </source>
</reference>
<keyword evidence="3" id="KW-0805">Transcription regulation</keyword>
<evidence type="ECO:0000313" key="8">
    <source>
        <dbReference type="EMBL" id="KDQ09507.1"/>
    </source>
</evidence>
<dbReference type="SMART" id="SM00066">
    <property type="entry name" value="GAL4"/>
    <property type="match status" value="1"/>
</dbReference>
<evidence type="ECO:0000256" key="1">
    <source>
        <dbReference type="ARBA" id="ARBA00004123"/>
    </source>
</evidence>